<dbReference type="Proteomes" id="UP001204579">
    <property type="component" value="Unassembled WGS sequence"/>
</dbReference>
<dbReference type="AlphaFoldDB" id="A0AAW5N0Z0"/>
<organism evidence="2 3">
    <name type="scientific">Phocaeicola barnesiae</name>
    <dbReference type="NCBI Taxonomy" id="376804"/>
    <lineage>
        <taxon>Bacteria</taxon>
        <taxon>Pseudomonadati</taxon>
        <taxon>Bacteroidota</taxon>
        <taxon>Bacteroidia</taxon>
        <taxon>Bacteroidales</taxon>
        <taxon>Bacteroidaceae</taxon>
        <taxon>Phocaeicola</taxon>
    </lineage>
</organism>
<comment type="caution">
    <text evidence="2">The sequence shown here is derived from an EMBL/GenBank/DDBJ whole genome shotgun (WGS) entry which is preliminary data.</text>
</comment>
<evidence type="ECO:0000313" key="2">
    <source>
        <dbReference type="EMBL" id="MCR8872897.1"/>
    </source>
</evidence>
<keyword evidence="1" id="KW-0732">Signal</keyword>
<evidence type="ECO:0000256" key="1">
    <source>
        <dbReference type="SAM" id="SignalP"/>
    </source>
</evidence>
<dbReference type="EMBL" id="JANRHJ010000002">
    <property type="protein sequence ID" value="MCR8872897.1"/>
    <property type="molecule type" value="Genomic_DNA"/>
</dbReference>
<protein>
    <recommendedName>
        <fullName evidence="4">Lipoprotein</fullName>
    </recommendedName>
</protein>
<name>A0AAW5N0Z0_9BACT</name>
<sequence length="176" mass="19741">MTRKSLLKATVLCLAMMACCVTFSACSSDENEPETIITNELTTIKAEYSVSLSEDWYRFFDIEVTYTSETGVKTILLTEDWNFDMNIPYTAGPDEFVCQVTAKPKADMPAIEENASYLLEENIQVRVNGILEDGTMSSEYGYSGNRSGTETKSSEGMKKYVTGEHSLMKFTYTPEK</sequence>
<feature type="signal peptide" evidence="1">
    <location>
        <begin position="1"/>
        <end position="24"/>
    </location>
</feature>
<dbReference type="RefSeq" id="WP_022339625.1">
    <property type="nucleotide sequence ID" value="NZ_JANRHJ010000002.1"/>
</dbReference>
<reference evidence="2 3" key="1">
    <citation type="submission" date="2022-08" db="EMBL/GenBank/DDBJ databases">
        <authorList>
            <person name="Zeman M."/>
            <person name="Kubasova T."/>
        </authorList>
    </citation>
    <scope>NUCLEOTIDE SEQUENCE [LARGE SCALE GENOMIC DNA]</scope>
    <source>
        <strain evidence="2 3">ET62</strain>
    </source>
</reference>
<dbReference type="PROSITE" id="PS51257">
    <property type="entry name" value="PROKAR_LIPOPROTEIN"/>
    <property type="match status" value="1"/>
</dbReference>
<keyword evidence="3" id="KW-1185">Reference proteome</keyword>
<feature type="chain" id="PRO_5043509885" description="Lipoprotein" evidence="1">
    <location>
        <begin position="25"/>
        <end position="176"/>
    </location>
</feature>
<evidence type="ECO:0000313" key="3">
    <source>
        <dbReference type="Proteomes" id="UP001204579"/>
    </source>
</evidence>
<evidence type="ECO:0008006" key="4">
    <source>
        <dbReference type="Google" id="ProtNLM"/>
    </source>
</evidence>
<proteinExistence type="predicted"/>
<dbReference type="GeneID" id="82444635"/>
<accession>A0AAW5N0Z0</accession>
<gene>
    <name evidence="2" type="ORF">NW209_02485</name>
</gene>